<evidence type="ECO:0000259" key="11">
    <source>
        <dbReference type="PROSITE" id="PS51164"/>
    </source>
</evidence>
<evidence type="ECO:0000256" key="10">
    <source>
        <dbReference type="SAM" id="MobiDB-lite"/>
    </source>
</evidence>
<sequence>MLASSLLPAVLGLGLARAVGADEIAPRSTFAQVDPFGSANPSGASMYLYVPSALAAPKPPVVVGIHWCHGSATAYYEGTRWATLAETYGFIVVYPETPFLEGDACWDVASEAALTHGGGGDSNAIADMVAFVLEEYGGDEQRVFATGISSGAMMTNVMAAVYPELFAAGVIYSGVPAGCFMSVDDIPDYWNSTCAEGNSVASQEYWVNGVENMYPGYEGPYPKLQVYHGDSDDVLDFNNYHETIKLWTGIFGYDYESPVEVLEGDPDEGFTKYVYGNKLQGIVVANTGHNVPHDETDDLEFFGLDGSPAETTSNSATATATETTDTSTATATSTTTAAGAGQTHWGQCGGIGWSGPTSCESPYTCTFYNDYYAQCI</sequence>
<keyword evidence="3 9" id="KW-0964">Secreted</keyword>
<dbReference type="Gene3D" id="3.40.50.1820">
    <property type="entry name" value="alpha/beta hydrolase"/>
    <property type="match status" value="1"/>
</dbReference>
<feature type="region of interest" description="Disordered" evidence="10">
    <location>
        <begin position="305"/>
        <end position="341"/>
    </location>
</feature>
<feature type="compositionally biased region" description="Low complexity" evidence="10">
    <location>
        <begin position="309"/>
        <end position="338"/>
    </location>
</feature>
<dbReference type="PANTHER" id="PTHR43037">
    <property type="entry name" value="UNNAMED PRODUCT-RELATED"/>
    <property type="match status" value="1"/>
</dbReference>
<evidence type="ECO:0000256" key="6">
    <source>
        <dbReference type="ARBA" id="ARBA00023180"/>
    </source>
</evidence>
<keyword evidence="2 9" id="KW-0719">Serine esterase</keyword>
<organism evidence="12 13">
    <name type="scientific">Zalerion maritima</name>
    <dbReference type="NCBI Taxonomy" id="339359"/>
    <lineage>
        <taxon>Eukaryota</taxon>
        <taxon>Fungi</taxon>
        <taxon>Dikarya</taxon>
        <taxon>Ascomycota</taxon>
        <taxon>Pezizomycotina</taxon>
        <taxon>Sordariomycetes</taxon>
        <taxon>Lulworthiomycetidae</taxon>
        <taxon>Lulworthiales</taxon>
        <taxon>Lulworthiaceae</taxon>
        <taxon>Zalerion</taxon>
    </lineage>
</organism>
<reference evidence="12" key="1">
    <citation type="submission" date="2022-07" db="EMBL/GenBank/DDBJ databases">
        <title>Draft genome sequence of Zalerion maritima ATCC 34329, a (micro)plastics degrading marine fungus.</title>
        <authorList>
            <person name="Paco A."/>
            <person name="Goncalves M.F.M."/>
            <person name="Rocha-Santos T.A.P."/>
            <person name="Alves A."/>
        </authorList>
    </citation>
    <scope>NUCLEOTIDE SEQUENCE</scope>
    <source>
        <strain evidence="12">ATCC 34329</strain>
    </source>
</reference>
<comment type="similarity">
    <text evidence="9">Belongs to the carbohydrate esterase 1 (CE1) family.</text>
</comment>
<dbReference type="InterPro" id="IPR029058">
    <property type="entry name" value="AB_hydrolase_fold"/>
</dbReference>
<dbReference type="SMART" id="SM00236">
    <property type="entry name" value="fCBD"/>
    <property type="match status" value="1"/>
</dbReference>
<keyword evidence="6" id="KW-0325">Glycoprotein</keyword>
<keyword evidence="13" id="KW-1185">Reference proteome</keyword>
<dbReference type="Pfam" id="PF10503">
    <property type="entry name" value="Esterase_PHB"/>
    <property type="match status" value="1"/>
</dbReference>
<evidence type="ECO:0000256" key="2">
    <source>
        <dbReference type="ARBA" id="ARBA00022487"/>
    </source>
</evidence>
<evidence type="ECO:0000256" key="5">
    <source>
        <dbReference type="ARBA" id="ARBA00022801"/>
    </source>
</evidence>
<dbReference type="EC" id="3.1.1.-" evidence="9"/>
<name>A0AAD5WSC0_9PEZI</name>
<evidence type="ECO:0000256" key="4">
    <source>
        <dbReference type="ARBA" id="ARBA00022729"/>
    </source>
</evidence>
<dbReference type="NCBIfam" id="TIGR01840">
    <property type="entry name" value="esterase_phb"/>
    <property type="match status" value="1"/>
</dbReference>
<dbReference type="GO" id="GO:0030248">
    <property type="term" value="F:cellulose binding"/>
    <property type="evidence" value="ECO:0007669"/>
    <property type="project" value="InterPro"/>
</dbReference>
<dbReference type="InterPro" id="IPR000254">
    <property type="entry name" value="CBD"/>
</dbReference>
<feature type="signal peptide" evidence="9">
    <location>
        <begin position="1"/>
        <end position="21"/>
    </location>
</feature>
<comment type="caution">
    <text evidence="12">The sequence shown here is derived from an EMBL/GenBank/DDBJ whole genome shotgun (WGS) entry which is preliminary data.</text>
</comment>
<dbReference type="Pfam" id="PF00734">
    <property type="entry name" value="CBM_1"/>
    <property type="match status" value="1"/>
</dbReference>
<feature type="domain" description="CBM1" evidence="11">
    <location>
        <begin position="340"/>
        <end position="376"/>
    </location>
</feature>
<comment type="subcellular location">
    <subcellularLocation>
        <location evidence="1 9">Secreted</location>
    </subcellularLocation>
</comment>
<dbReference type="EMBL" id="JAKWBI020000097">
    <property type="protein sequence ID" value="KAJ2902902.1"/>
    <property type="molecule type" value="Genomic_DNA"/>
</dbReference>
<comment type="function">
    <text evidence="9">Esterase involved in the hydrolysis of xylan, a major structural heterogeneous polysaccharide found in plant biomass representing the second most abundant polysaccharide in the biosphere, after cellulose.</text>
</comment>
<dbReference type="GO" id="GO:0045493">
    <property type="term" value="P:xylan catabolic process"/>
    <property type="evidence" value="ECO:0007669"/>
    <property type="project" value="UniProtKB-UniRule"/>
</dbReference>
<keyword evidence="5 9" id="KW-0378">Hydrolase</keyword>
<dbReference type="PROSITE" id="PS51164">
    <property type="entry name" value="CBM1_2"/>
    <property type="match status" value="1"/>
</dbReference>
<dbReference type="SUPFAM" id="SSF53474">
    <property type="entry name" value="alpha/beta-Hydrolases"/>
    <property type="match status" value="2"/>
</dbReference>
<dbReference type="PANTHER" id="PTHR43037:SF3">
    <property type="entry name" value="FERULOYL ESTERASE B"/>
    <property type="match status" value="1"/>
</dbReference>
<keyword evidence="8 9" id="KW-0624">Polysaccharide degradation</keyword>
<dbReference type="Proteomes" id="UP001201980">
    <property type="component" value="Unassembled WGS sequence"/>
</dbReference>
<proteinExistence type="inferred from homology"/>
<dbReference type="GO" id="GO:0052689">
    <property type="term" value="F:carboxylic ester hydrolase activity"/>
    <property type="evidence" value="ECO:0007669"/>
    <property type="project" value="UniProtKB-KW"/>
</dbReference>
<evidence type="ECO:0000256" key="9">
    <source>
        <dbReference type="RuleBase" id="RU367147"/>
    </source>
</evidence>
<evidence type="ECO:0000256" key="7">
    <source>
        <dbReference type="ARBA" id="ARBA00023277"/>
    </source>
</evidence>
<protein>
    <recommendedName>
        <fullName evidence="9">Carboxylic ester hydrolase</fullName>
        <ecNumber evidence="9">3.1.1.-</ecNumber>
    </recommendedName>
</protein>
<evidence type="ECO:0000256" key="3">
    <source>
        <dbReference type="ARBA" id="ARBA00022525"/>
    </source>
</evidence>
<evidence type="ECO:0000256" key="1">
    <source>
        <dbReference type="ARBA" id="ARBA00004613"/>
    </source>
</evidence>
<keyword evidence="7 9" id="KW-0119">Carbohydrate metabolism</keyword>
<accession>A0AAD5WSC0</accession>
<feature type="chain" id="PRO_5041770736" description="Carboxylic ester hydrolase" evidence="9">
    <location>
        <begin position="22"/>
        <end position="376"/>
    </location>
</feature>
<dbReference type="InterPro" id="IPR050955">
    <property type="entry name" value="Plant_Biomass_Hydrol_Est"/>
</dbReference>
<evidence type="ECO:0000313" key="13">
    <source>
        <dbReference type="Proteomes" id="UP001201980"/>
    </source>
</evidence>
<evidence type="ECO:0000313" key="12">
    <source>
        <dbReference type="EMBL" id="KAJ2902902.1"/>
    </source>
</evidence>
<evidence type="ECO:0000256" key="8">
    <source>
        <dbReference type="ARBA" id="ARBA00023326"/>
    </source>
</evidence>
<gene>
    <name evidence="12" type="ORF">MKZ38_010713</name>
</gene>
<dbReference type="InterPro" id="IPR010126">
    <property type="entry name" value="Esterase_phb"/>
</dbReference>
<keyword evidence="4 9" id="KW-0732">Signal</keyword>
<dbReference type="AlphaFoldDB" id="A0AAD5WSC0"/>
<dbReference type="GO" id="GO:0005576">
    <property type="term" value="C:extracellular region"/>
    <property type="evidence" value="ECO:0007669"/>
    <property type="project" value="UniProtKB-SubCell"/>
</dbReference>
<dbReference type="PROSITE" id="PS00562">
    <property type="entry name" value="CBM1_1"/>
    <property type="match status" value="1"/>
</dbReference>